<evidence type="ECO:0000313" key="2">
    <source>
        <dbReference type="Proteomes" id="UP001283361"/>
    </source>
</evidence>
<dbReference type="EMBL" id="JAWDGP010001860">
    <property type="protein sequence ID" value="KAK3787557.1"/>
    <property type="molecule type" value="Genomic_DNA"/>
</dbReference>
<organism evidence="1 2">
    <name type="scientific">Elysia crispata</name>
    <name type="common">lettuce slug</name>
    <dbReference type="NCBI Taxonomy" id="231223"/>
    <lineage>
        <taxon>Eukaryota</taxon>
        <taxon>Metazoa</taxon>
        <taxon>Spiralia</taxon>
        <taxon>Lophotrochozoa</taxon>
        <taxon>Mollusca</taxon>
        <taxon>Gastropoda</taxon>
        <taxon>Heterobranchia</taxon>
        <taxon>Euthyneura</taxon>
        <taxon>Panpulmonata</taxon>
        <taxon>Sacoglossa</taxon>
        <taxon>Placobranchoidea</taxon>
        <taxon>Plakobranchidae</taxon>
        <taxon>Elysia</taxon>
    </lineage>
</organism>
<sequence length="85" mass="9438">MIRSGSRLELESSMLGCRHGALRLLPGGLTGGIKLRMNIADSIFETYPVATSQYWQSEELTDTGDFFKTIRSPVVPIHLTEGINR</sequence>
<accession>A0AAE1AIU9</accession>
<protein>
    <submittedName>
        <fullName evidence="1">Uncharacterized protein</fullName>
    </submittedName>
</protein>
<dbReference type="AlphaFoldDB" id="A0AAE1AIU9"/>
<evidence type="ECO:0000313" key="1">
    <source>
        <dbReference type="EMBL" id="KAK3787557.1"/>
    </source>
</evidence>
<dbReference type="Proteomes" id="UP001283361">
    <property type="component" value="Unassembled WGS sequence"/>
</dbReference>
<proteinExistence type="predicted"/>
<keyword evidence="2" id="KW-1185">Reference proteome</keyword>
<reference evidence="1" key="1">
    <citation type="journal article" date="2023" name="G3 (Bethesda)">
        <title>A reference genome for the long-term kleptoplast-retaining sea slug Elysia crispata morphotype clarki.</title>
        <authorList>
            <person name="Eastman K.E."/>
            <person name="Pendleton A.L."/>
            <person name="Shaikh M.A."/>
            <person name="Suttiyut T."/>
            <person name="Ogas R."/>
            <person name="Tomko P."/>
            <person name="Gavelis G."/>
            <person name="Widhalm J.R."/>
            <person name="Wisecaver J.H."/>
        </authorList>
    </citation>
    <scope>NUCLEOTIDE SEQUENCE</scope>
    <source>
        <strain evidence="1">ECLA1</strain>
    </source>
</reference>
<gene>
    <name evidence="1" type="ORF">RRG08_042098</name>
</gene>
<comment type="caution">
    <text evidence="1">The sequence shown here is derived from an EMBL/GenBank/DDBJ whole genome shotgun (WGS) entry which is preliminary data.</text>
</comment>
<name>A0AAE1AIU9_9GAST</name>